<dbReference type="InterPro" id="IPR003439">
    <property type="entry name" value="ABC_transporter-like_ATP-bd"/>
</dbReference>
<dbReference type="GO" id="GO:0005886">
    <property type="term" value="C:plasma membrane"/>
    <property type="evidence" value="ECO:0007669"/>
    <property type="project" value="TreeGrafter"/>
</dbReference>
<proteinExistence type="predicted"/>
<dbReference type="EMBL" id="UHIP01000001">
    <property type="protein sequence ID" value="SUP19700.1"/>
    <property type="molecule type" value="Genomic_DNA"/>
</dbReference>
<dbReference type="Proteomes" id="UP000057088">
    <property type="component" value="Chromosome 2"/>
</dbReference>
<evidence type="ECO:0000256" key="1">
    <source>
        <dbReference type="ARBA" id="ARBA00022448"/>
    </source>
</evidence>
<dbReference type="Gene3D" id="3.40.50.300">
    <property type="entry name" value="P-loop containing nucleotide triphosphate hydrolases"/>
    <property type="match status" value="1"/>
</dbReference>
<dbReference type="Pfam" id="PF00005">
    <property type="entry name" value="ABC_tran"/>
    <property type="match status" value="1"/>
</dbReference>
<evidence type="ECO:0000313" key="6">
    <source>
        <dbReference type="EMBL" id="SUP19700.1"/>
    </source>
</evidence>
<dbReference type="SMART" id="SM00382">
    <property type="entry name" value="AAA"/>
    <property type="match status" value="1"/>
</dbReference>
<dbReference type="EMBL" id="CP014035">
    <property type="protein sequence ID" value="AMF96047.1"/>
    <property type="molecule type" value="Genomic_DNA"/>
</dbReference>
<dbReference type="InterPro" id="IPR027417">
    <property type="entry name" value="P-loop_NTPase"/>
</dbReference>
<dbReference type="InterPro" id="IPR003593">
    <property type="entry name" value="AAA+_ATPase"/>
</dbReference>
<dbReference type="GO" id="GO:0005524">
    <property type="term" value="F:ATP binding"/>
    <property type="evidence" value="ECO:0007669"/>
    <property type="project" value="UniProtKB-KW"/>
</dbReference>
<reference evidence="5" key="2">
    <citation type="submission" date="2018-01" db="EMBL/GenBank/DDBJ databases">
        <title>FDA dAtabase for Regulatory Grade micrObial Sequences (FDA-ARGOS): Supporting development and validation of Infectious Disease Dx tests.</title>
        <authorList>
            <person name="Hoffmann M."/>
            <person name="Allard M."/>
            <person name="Evans P."/>
            <person name="Brown E."/>
            <person name="Tallon L."/>
            <person name="Sadzewicz L."/>
            <person name="Sengamalay N."/>
            <person name="Ott S."/>
            <person name="Godinez A."/>
            <person name="Nagaraj S."/>
            <person name="Vyas G."/>
            <person name="Aluvathingal J."/>
            <person name="Nadendla S."/>
            <person name="Geyer C."/>
            <person name="Sichtig H."/>
        </authorList>
    </citation>
    <scope>NUCLEOTIDE SEQUENCE</scope>
    <source>
        <strain evidence="5">ATCC 33809</strain>
    </source>
</reference>
<keyword evidence="2" id="KW-0547">Nucleotide-binding</keyword>
<dbReference type="RefSeq" id="WP_061057170.1">
    <property type="nucleotide sequence ID" value="NZ_CABLBX010000007.1"/>
</dbReference>
<dbReference type="KEGG" id="vfl:AL536_22205"/>
<evidence type="ECO:0000313" key="8">
    <source>
        <dbReference type="Proteomes" id="UP000254626"/>
    </source>
</evidence>
<keyword evidence="6" id="KW-0378">Hydrolase</keyword>
<dbReference type="InterPro" id="IPR015854">
    <property type="entry name" value="ABC_transpr_LolD-like"/>
</dbReference>
<dbReference type="PANTHER" id="PTHR24220:SF611">
    <property type="entry name" value="ATP-BINDING COMPONENT OF ABC TRANSPORTER-RELATED"/>
    <property type="match status" value="1"/>
</dbReference>
<dbReference type="SUPFAM" id="SSF52540">
    <property type="entry name" value="P-loop containing nucleoside triphosphate hydrolases"/>
    <property type="match status" value="1"/>
</dbReference>
<reference evidence="7" key="1">
    <citation type="submission" date="2015-12" db="EMBL/GenBank/DDBJ databases">
        <title>FDA dAtabase for Regulatory Grade micrObial Sequences (FDA-ARGOS): Supporting development and validation of Infectious Disease Dx tests.</title>
        <authorList>
            <person name="Hoffmann M."/>
            <person name="Allard M."/>
            <person name="Evans P."/>
            <person name="Brown E."/>
            <person name="Tallon L.J."/>
            <person name="Sadzewicz L."/>
            <person name="Sengamalay N."/>
            <person name="Ott S."/>
            <person name="Godinez A."/>
            <person name="Nagaraj S."/>
            <person name="Vyas G."/>
            <person name="Aluvathingal J."/>
            <person name="Nadendla S."/>
            <person name="Geyer C."/>
            <person name="Sichtig H."/>
        </authorList>
    </citation>
    <scope>NUCLEOTIDE SEQUENCE [LARGE SCALE GENOMIC DNA]</scope>
    <source>
        <strain evidence="7">ATCC 33809</strain>
    </source>
</reference>
<dbReference type="CDD" id="cd03255">
    <property type="entry name" value="ABC_MJ0796_LolCDE_FtsE"/>
    <property type="match status" value="1"/>
</dbReference>
<dbReference type="AlphaFoldDB" id="A0AAX2LJM5"/>
<feature type="domain" description="ABC transporter" evidence="4">
    <location>
        <begin position="13"/>
        <end position="234"/>
    </location>
</feature>
<keyword evidence="1" id="KW-0813">Transport</keyword>
<dbReference type="GeneID" id="29386724"/>
<dbReference type="EC" id="3.6.3.-" evidence="6"/>
<dbReference type="FunFam" id="3.40.50.300:FF:001823">
    <property type="entry name" value="ABC transporter ATP-binding protein"/>
    <property type="match status" value="1"/>
</dbReference>
<dbReference type="InterPro" id="IPR017911">
    <property type="entry name" value="MacB-like_ATP-bd"/>
</dbReference>
<protein>
    <submittedName>
        <fullName evidence="6">ABC transporter ATP-binding protein</fullName>
        <ecNumber evidence="6">3.6.3.-</ecNumber>
    </submittedName>
</protein>
<dbReference type="GO" id="GO:0022857">
    <property type="term" value="F:transmembrane transporter activity"/>
    <property type="evidence" value="ECO:0007669"/>
    <property type="project" value="TreeGrafter"/>
</dbReference>
<evidence type="ECO:0000256" key="2">
    <source>
        <dbReference type="ARBA" id="ARBA00022741"/>
    </source>
</evidence>
<evidence type="ECO:0000256" key="3">
    <source>
        <dbReference type="ARBA" id="ARBA00022840"/>
    </source>
</evidence>
<dbReference type="PROSITE" id="PS50893">
    <property type="entry name" value="ABC_TRANSPORTER_2"/>
    <property type="match status" value="1"/>
</dbReference>
<evidence type="ECO:0000313" key="5">
    <source>
        <dbReference type="EMBL" id="AMF96047.1"/>
    </source>
</evidence>
<keyword evidence="3 6" id="KW-0067">ATP-binding</keyword>
<dbReference type="Proteomes" id="UP000254626">
    <property type="component" value="Unassembled WGS sequence"/>
</dbReference>
<accession>A0AAX2LJM5</accession>
<reference evidence="6 8" key="3">
    <citation type="submission" date="2018-06" db="EMBL/GenBank/DDBJ databases">
        <authorList>
            <consortium name="Pathogen Informatics"/>
            <person name="Doyle S."/>
        </authorList>
    </citation>
    <scope>NUCLEOTIDE SEQUENCE [LARGE SCALE GENOMIC DNA]</scope>
    <source>
        <strain evidence="6 8">NCTC11327</strain>
    </source>
</reference>
<dbReference type="PANTHER" id="PTHR24220">
    <property type="entry name" value="IMPORT ATP-BINDING PROTEIN"/>
    <property type="match status" value="1"/>
</dbReference>
<dbReference type="GO" id="GO:0016887">
    <property type="term" value="F:ATP hydrolysis activity"/>
    <property type="evidence" value="ECO:0007669"/>
    <property type="project" value="InterPro"/>
</dbReference>
<evidence type="ECO:0000259" key="4">
    <source>
        <dbReference type="PROSITE" id="PS50893"/>
    </source>
</evidence>
<sequence>MSELHLYSAKQVIELNQVTFRWPDSDSPTLDIEKLSVAAKEHLFIKGPSGCGKSTLLSLLTGINTASSGEVRLLGQDLSQLKASARDRFRADHIGYIFQQFNLLPYLSVIDNVILPCQFSALRRSKVNEPLTERAKALLTRLHLPQALLEKPVVELSIGQQQRVAAARALIGEPHLIIADEPTSSLDYDNRSAFIELLLEEANRVGSTLVFVSHDPTLESLFSRSVHLPTLNRARGML</sequence>
<organism evidence="6 8">
    <name type="scientific">Vibrio fluvialis</name>
    <dbReference type="NCBI Taxonomy" id="676"/>
    <lineage>
        <taxon>Bacteria</taxon>
        <taxon>Pseudomonadati</taxon>
        <taxon>Pseudomonadota</taxon>
        <taxon>Gammaproteobacteria</taxon>
        <taxon>Vibrionales</taxon>
        <taxon>Vibrionaceae</taxon>
        <taxon>Vibrio</taxon>
    </lineage>
</organism>
<gene>
    <name evidence="6" type="primary">lolD_1</name>
    <name evidence="5" type="ORF">AL536_22205</name>
    <name evidence="6" type="ORF">NCTC11327_00219</name>
</gene>
<evidence type="ECO:0000313" key="7">
    <source>
        <dbReference type="Proteomes" id="UP000057088"/>
    </source>
</evidence>
<name>A0AAX2LJM5_VIBFL</name>
<keyword evidence="7" id="KW-1185">Reference proteome</keyword>